<organism evidence="1 2">
    <name type="scientific">Dorea ammoniilytica</name>
    <dbReference type="NCBI Taxonomy" id="2981788"/>
    <lineage>
        <taxon>Bacteria</taxon>
        <taxon>Bacillati</taxon>
        <taxon>Bacillota</taxon>
        <taxon>Clostridia</taxon>
        <taxon>Lachnospirales</taxon>
        <taxon>Lachnospiraceae</taxon>
        <taxon>Dorea</taxon>
    </lineage>
</organism>
<dbReference type="RefSeq" id="WP_262581972.1">
    <property type="nucleotide sequence ID" value="NZ_JAOQJV010000015.1"/>
</dbReference>
<accession>A0ABT2S7R7</accession>
<reference evidence="1 2" key="1">
    <citation type="journal article" date="2021" name="ISME Commun">
        <title>Automated analysis of genomic sequences facilitates high-throughput and comprehensive description of bacteria.</title>
        <authorList>
            <person name="Hitch T.C.A."/>
        </authorList>
    </citation>
    <scope>NUCLEOTIDE SEQUENCE [LARGE SCALE GENOMIC DNA]</scope>
    <source>
        <strain evidence="1 2">Sanger_02</strain>
    </source>
</reference>
<comment type="caution">
    <text evidence="1">The sequence shown here is derived from an EMBL/GenBank/DDBJ whole genome shotgun (WGS) entry which is preliminary data.</text>
</comment>
<name>A0ABT2S7R7_9FIRM</name>
<protein>
    <recommendedName>
        <fullName evidence="3">DNA-binding protein</fullName>
    </recommendedName>
</protein>
<keyword evidence="2" id="KW-1185">Reference proteome</keyword>
<dbReference type="EMBL" id="JAOQJV010000015">
    <property type="protein sequence ID" value="MCU6700624.1"/>
    <property type="molecule type" value="Genomic_DNA"/>
</dbReference>
<evidence type="ECO:0000313" key="2">
    <source>
        <dbReference type="Proteomes" id="UP001207605"/>
    </source>
</evidence>
<evidence type="ECO:0000313" key="1">
    <source>
        <dbReference type="EMBL" id="MCU6700624.1"/>
    </source>
</evidence>
<evidence type="ECO:0008006" key="3">
    <source>
        <dbReference type="Google" id="ProtNLM"/>
    </source>
</evidence>
<sequence length="103" mass="11957">MKSRKEPNEVYMMQKDLCAVFGYGQSAVSSRVKEIREHGGDRYKYPFCDRNVHIGVFVDWCANRRMLLDKNARKYVPPFNPYDALAYAGAMVDRQKAGEQDEQ</sequence>
<proteinExistence type="predicted"/>
<dbReference type="Proteomes" id="UP001207605">
    <property type="component" value="Unassembled WGS sequence"/>
</dbReference>
<gene>
    <name evidence="1" type="ORF">OCV65_10330</name>
</gene>